<dbReference type="InterPro" id="IPR027496">
    <property type="entry name" value="ARD_euk"/>
</dbReference>
<feature type="binding site" evidence="3">
    <location>
        <position position="112"/>
    </location>
    <ligand>
        <name>Ni(2+)</name>
        <dbReference type="ChEBI" id="CHEBI:49786"/>
        <note>for nickel-dependent acireductone dioxygenase activity</note>
    </ligand>
</feature>
<keyword evidence="3" id="KW-0479">Metal-binding</keyword>
<comment type="catalytic activity">
    <reaction evidence="3">
        <text>1,2-dihydroxy-5-(methylsulfanyl)pent-1-en-3-one + O2 = 3-(methylsulfanyl)propanoate + CO + formate + 2 H(+)</text>
        <dbReference type="Rhea" id="RHEA:14161"/>
        <dbReference type="ChEBI" id="CHEBI:15378"/>
        <dbReference type="ChEBI" id="CHEBI:15379"/>
        <dbReference type="ChEBI" id="CHEBI:15740"/>
        <dbReference type="ChEBI" id="CHEBI:17245"/>
        <dbReference type="ChEBI" id="CHEBI:49016"/>
        <dbReference type="ChEBI" id="CHEBI:49252"/>
        <dbReference type="EC" id="1.13.11.53"/>
    </reaction>
</comment>
<keyword evidence="1 3" id="KW-0963">Cytoplasm</keyword>
<dbReference type="InterPro" id="IPR004313">
    <property type="entry name" value="ARD"/>
</dbReference>
<dbReference type="Proteomes" id="UP001497512">
    <property type="component" value="Chromosome 1"/>
</dbReference>
<evidence type="ECO:0000313" key="6">
    <source>
        <dbReference type="Proteomes" id="UP001497512"/>
    </source>
</evidence>
<dbReference type="PANTHER" id="PTHR23418">
    <property type="entry name" value="ACIREDUCTONE DIOXYGENASE"/>
    <property type="match status" value="1"/>
</dbReference>
<reference evidence="5 6" key="1">
    <citation type="submission" date="2024-02" db="EMBL/GenBank/DDBJ databases">
        <authorList>
            <consortium name="ELIXIR-Norway"/>
            <consortium name="Elixir Norway"/>
        </authorList>
    </citation>
    <scope>NUCLEOTIDE SEQUENCE [LARGE SCALE GENOMIC DNA]</scope>
</reference>
<comment type="pathway">
    <text evidence="3">Amino-acid biosynthesis; L-methionine biosynthesis via salvage pathway; L-methionine from S-methyl-5-thio-alpha-D-ribose 1-phosphate: step 5/6.</text>
</comment>
<evidence type="ECO:0000313" key="5">
    <source>
        <dbReference type="EMBL" id="CAK9191531.1"/>
    </source>
</evidence>
<dbReference type="EC" id="1.13.11.53" evidence="3"/>
<dbReference type="HAMAP" id="MF_03154">
    <property type="entry name" value="Salvage_MtnD_euk"/>
    <property type="match status" value="1"/>
</dbReference>
<dbReference type="CDD" id="cd02232">
    <property type="entry name" value="cupin_ARD"/>
    <property type="match status" value="1"/>
</dbReference>
<comment type="cofactor">
    <cofactor evidence="3">
        <name>Fe(2+)</name>
        <dbReference type="ChEBI" id="CHEBI:29033"/>
    </cofactor>
    <cofactor evidence="3">
        <name>Ni(2+)</name>
        <dbReference type="ChEBI" id="CHEBI:49786"/>
    </cofactor>
    <text evidence="3">Binds either 1 Fe or Ni cation per monomer. Iron-binding promotes an acireductone dioxygenase reaction producing 2-keto-4-methylthiobutyrate, while nickel-binding promotes an acireductone dioxygenase reaction producing 3-(methylsulfanyl)propanoate.</text>
</comment>
<evidence type="ECO:0000256" key="3">
    <source>
        <dbReference type="HAMAP-Rule" id="MF_03154"/>
    </source>
</evidence>
<evidence type="ECO:0000256" key="1">
    <source>
        <dbReference type="ARBA" id="ARBA00022490"/>
    </source>
</evidence>
<feature type="binding site" evidence="3">
    <location>
        <position position="114"/>
    </location>
    <ligand>
        <name>Ni(2+)</name>
        <dbReference type="ChEBI" id="CHEBI:49786"/>
        <note>for nickel-dependent acireductone dioxygenase activity</note>
    </ligand>
</feature>
<comment type="subcellular location">
    <subcellularLocation>
        <location evidence="3">Cytoplasm</location>
    </subcellularLocation>
    <subcellularLocation>
        <location evidence="3">Nucleus</location>
    </subcellularLocation>
</comment>
<comment type="catalytic activity">
    <reaction evidence="3">
        <text>1,2-dihydroxy-5-(methylsulfanyl)pent-1-en-3-one + O2 = 4-methylsulfanyl-2-oxobutanoate + formate + 2 H(+)</text>
        <dbReference type="Rhea" id="RHEA:24504"/>
        <dbReference type="ChEBI" id="CHEBI:15378"/>
        <dbReference type="ChEBI" id="CHEBI:15379"/>
        <dbReference type="ChEBI" id="CHEBI:15740"/>
        <dbReference type="ChEBI" id="CHEBI:16723"/>
        <dbReference type="ChEBI" id="CHEBI:49252"/>
        <dbReference type="EC" id="1.13.11.54"/>
    </reaction>
</comment>
<keyword evidence="3" id="KW-0408">Iron</keyword>
<keyword evidence="2 3" id="KW-0539">Nucleus</keyword>
<protein>
    <recommendedName>
        <fullName evidence="3">Acireductone dioxygenase</fullName>
    </recommendedName>
    <alternativeName>
        <fullName evidence="3">Acireductone dioxygenase (Fe(2+)-requiring)</fullName>
        <shortName evidence="3">ARD'</shortName>
        <shortName evidence="3">Fe-ARD</shortName>
        <ecNumber evidence="3">1.13.11.54</ecNumber>
    </alternativeName>
    <alternativeName>
        <fullName evidence="3">Acireductone dioxygenase (Ni(2+)-requiring)</fullName>
        <shortName evidence="3">ARD</shortName>
        <shortName evidence="3">Ni-ARD</shortName>
        <ecNumber evidence="3">1.13.11.53</ecNumber>
    </alternativeName>
</protein>
<gene>
    <name evidence="5" type="ORF">CSSPTR1EN2_LOCUS1437</name>
</gene>
<keyword evidence="6" id="KW-1185">Reference proteome</keyword>
<evidence type="ECO:0000256" key="4">
    <source>
        <dbReference type="SAM" id="MobiDB-lite"/>
    </source>
</evidence>
<comment type="similarity">
    <text evidence="3">Belongs to the acireductone dioxygenase (ARD) family.</text>
</comment>
<organism evidence="5 6">
    <name type="scientific">Sphagnum troendelagicum</name>
    <dbReference type="NCBI Taxonomy" id="128251"/>
    <lineage>
        <taxon>Eukaryota</taxon>
        <taxon>Viridiplantae</taxon>
        <taxon>Streptophyta</taxon>
        <taxon>Embryophyta</taxon>
        <taxon>Bryophyta</taxon>
        <taxon>Sphagnophytina</taxon>
        <taxon>Sphagnopsida</taxon>
        <taxon>Sphagnales</taxon>
        <taxon>Sphagnaceae</taxon>
        <taxon>Sphagnum</taxon>
    </lineage>
</organism>
<keyword evidence="3" id="KW-0533">Nickel</keyword>
<dbReference type="InterPro" id="IPR014710">
    <property type="entry name" value="RmlC-like_jellyroll"/>
</dbReference>
<dbReference type="SUPFAM" id="SSF51182">
    <property type="entry name" value="RmlC-like cupins"/>
    <property type="match status" value="1"/>
</dbReference>
<feature type="binding site" evidence="3">
    <location>
        <position position="118"/>
    </location>
    <ligand>
        <name>Ni(2+)</name>
        <dbReference type="ChEBI" id="CHEBI:49786"/>
        <note>for nickel-dependent acireductone dioxygenase activity</note>
    </ligand>
</feature>
<name>A0ABP0TBZ0_9BRYO</name>
<dbReference type="EC" id="1.13.11.54" evidence="3"/>
<keyword evidence="3" id="KW-0223">Dioxygenase</keyword>
<dbReference type="InterPro" id="IPR011051">
    <property type="entry name" value="RmlC_Cupin_sf"/>
</dbReference>
<feature type="binding site" evidence="3">
    <location>
        <position position="112"/>
    </location>
    <ligand>
        <name>Fe(2+)</name>
        <dbReference type="ChEBI" id="CHEBI:29033"/>
        <note>for iron-dependent acireductone dioxygenase activity</note>
    </ligand>
</feature>
<comment type="function">
    <text evidence="3">Catalyzes 2 different reactions between oxygen and the acireductone 1,2-dihydroxy-3-keto-5-methylthiopentene (DHK-MTPene) depending upon the metal bound in the active site. Fe-containing acireductone dioxygenase (Fe-ARD) produces formate and 2-keto-4-methylthiobutyrate (KMTB), the alpha-ketoacid precursor of methionine in the methionine recycle pathway. Ni-containing acireductone dioxygenase (Ni-ARD) produces methylthiopropionate, carbon monoxide and formate, and does not lie on the methionine recycle pathway.</text>
</comment>
<dbReference type="PANTHER" id="PTHR23418:SF16">
    <property type="entry name" value="ACIREDUCTONE DIOXYGENASE"/>
    <property type="match status" value="1"/>
</dbReference>
<proteinExistence type="inferred from homology"/>
<feature type="compositionally biased region" description="Basic and acidic residues" evidence="4">
    <location>
        <begin position="7"/>
        <end position="17"/>
    </location>
</feature>
<dbReference type="EMBL" id="OZ019893">
    <property type="protein sequence ID" value="CAK9191531.1"/>
    <property type="molecule type" value="Genomic_DNA"/>
</dbReference>
<keyword evidence="3" id="KW-0560">Oxidoreductase</keyword>
<accession>A0ABP0TBZ0</accession>
<keyword evidence="3" id="KW-0486">Methionine biosynthesis</keyword>
<feature type="binding site" evidence="3">
    <location>
        <position position="157"/>
    </location>
    <ligand>
        <name>Ni(2+)</name>
        <dbReference type="ChEBI" id="CHEBI:49786"/>
        <note>for nickel-dependent acireductone dioxygenase activity</note>
    </ligand>
</feature>
<feature type="region of interest" description="Disordered" evidence="4">
    <location>
        <begin position="1"/>
        <end position="20"/>
    </location>
</feature>
<dbReference type="Gene3D" id="2.60.120.10">
    <property type="entry name" value="Jelly Rolls"/>
    <property type="match status" value="1"/>
</dbReference>
<keyword evidence="3" id="KW-0028">Amino-acid biosynthesis</keyword>
<feature type="binding site" evidence="3">
    <location>
        <position position="118"/>
    </location>
    <ligand>
        <name>Fe(2+)</name>
        <dbReference type="ChEBI" id="CHEBI:29033"/>
        <note>for iron-dependent acireductone dioxygenase activity</note>
    </ligand>
</feature>
<dbReference type="Pfam" id="PF03079">
    <property type="entry name" value="ARD"/>
    <property type="match status" value="1"/>
</dbReference>
<evidence type="ECO:0000256" key="2">
    <source>
        <dbReference type="ARBA" id="ARBA00023242"/>
    </source>
</evidence>
<feature type="binding site" evidence="3">
    <location>
        <position position="114"/>
    </location>
    <ligand>
        <name>Fe(2+)</name>
        <dbReference type="ChEBI" id="CHEBI:29033"/>
        <note>for iron-dependent acireductone dioxygenase activity</note>
    </ligand>
</feature>
<sequence>MAVDSAPRIDRKQESDKNPAASVPIRAWYYNPTDDPPDLPHEYTPNRIVPVEHLKELGVLTWTQIETEDYQTNKFLNNIKADRGYNYEEVLTVAPGKLNNFEALTKKFFTEHLHEQEEIRFILDGIGYEDVRALDGQWIRIEIKKGDLIVLPPGMYHRFTLDHNNYLKALLLYQGTPCRIQFDQSPVTDSMEVRKEYLDSVLLCKGNEDEKWKEQSHEEDGSAAASYTPMNSLELTTTNLSFQALTV</sequence>
<feature type="binding site" evidence="3">
    <location>
        <position position="157"/>
    </location>
    <ligand>
        <name>Fe(2+)</name>
        <dbReference type="ChEBI" id="CHEBI:29033"/>
        <note>for iron-dependent acireductone dioxygenase activity</note>
    </ligand>
</feature>